<proteinExistence type="predicted"/>
<evidence type="ECO:0000313" key="2">
    <source>
        <dbReference type="Proteomes" id="UP000502917"/>
    </source>
</evidence>
<dbReference type="Pfam" id="PF13759">
    <property type="entry name" value="2OG-FeII_Oxy_5"/>
    <property type="match status" value="1"/>
</dbReference>
<organism evidence="1 2">
    <name type="scientific">Cyanophage P-SS1</name>
    <dbReference type="NCBI Taxonomy" id="889957"/>
    <lineage>
        <taxon>Viruses</taxon>
        <taxon>Duplodnaviria</taxon>
        <taxon>Heunggongvirae</taxon>
        <taxon>Uroviricota</taxon>
        <taxon>Caudoviricetes</taxon>
        <taxon>Pantevenvirales</taxon>
        <taxon>Kyanoviridae</taxon>
        <taxon>Ronodorvirus</taxon>
        <taxon>Ronodorvirus ssm4</taxon>
    </lineage>
</organism>
<dbReference type="EMBL" id="JF974306">
    <property type="protein sequence ID" value="AGF91459.1"/>
    <property type="molecule type" value="Genomic_DNA"/>
</dbReference>
<dbReference type="InterPro" id="IPR012668">
    <property type="entry name" value="CHP02466"/>
</dbReference>
<dbReference type="Gene3D" id="2.60.120.620">
    <property type="entry name" value="q2cbj1_9rhob like domain"/>
    <property type="match status" value="1"/>
</dbReference>
<accession>M1PR91</accession>
<sequence>MNDNYRWRPEWIRSPGWIFAEVPDAVRAELETCINEKGGDARNTLGGHLEQSWHLPIREHTKEFTKDLSWNYIKEFGTTLSMGFGEELHDPEKVDFELKKLWVNYQKKHDFNPLHIHSGIFSFAIWVVIPYDMKKETERYKECNNQETASFQFQWNSPLGGLDAQHISLDKSWEWKMALFPSRMYHGVNPFYTSDDYRVSISGNLYIVDR</sequence>
<name>M1PR91_9CAUD</name>
<dbReference type="Proteomes" id="UP000502917">
    <property type="component" value="Segment"/>
</dbReference>
<reference evidence="1 2" key="1">
    <citation type="submission" date="2010-12" db="EMBL/GenBank/DDBJ databases">
        <title>The Genome Sequence of Cyanophage P-SS1.</title>
        <authorList>
            <consortium name="The Broad Institute Genome Sequencing Platform"/>
            <person name="Henn M.R."/>
            <person name="Sullivan M.S."/>
            <person name="Osburne M.S."/>
            <person name="Levin J."/>
            <person name="Malboeuf C."/>
            <person name="Casali M."/>
            <person name="Russ C."/>
            <person name="Lennon N."/>
            <person name="Chapman S.B."/>
            <person name="Erlich R."/>
            <person name="Young S.K."/>
            <person name="Yandava C."/>
            <person name="Zeng Q."/>
            <person name="Alvarado L."/>
            <person name="Anderson S."/>
            <person name="Berlin A."/>
            <person name="Chen Z."/>
            <person name="Freedman E."/>
            <person name="Gellesch M."/>
            <person name="Goldberg J."/>
            <person name="Green L."/>
            <person name="Griggs A."/>
            <person name="Gujja S."/>
            <person name="Heilman E.R."/>
            <person name="Heiman D."/>
            <person name="Hollinger A."/>
            <person name="Howarth C."/>
            <person name="Larson L."/>
            <person name="Mehta T."/>
            <person name="Pearson M."/>
            <person name="Roberts A."/>
            <person name="Ryan E."/>
            <person name="Saif S."/>
            <person name="Shea T."/>
            <person name="Shenoy N."/>
            <person name="Sisk P."/>
            <person name="Stolte C."/>
            <person name="Sykes S."/>
            <person name="White J."/>
            <person name="Yu Q."/>
            <person name="Coleman M.L."/>
            <person name="Huang K.H."/>
            <person name="Weigele P.R."/>
            <person name="DeFrancesco A.S."/>
            <person name="Kern S.E."/>
            <person name="Thompson L.R."/>
            <person name="Fu R."/>
            <person name="Hombeck B."/>
            <person name="Chisholm S.W."/>
            <person name="Haas B."/>
            <person name="Nusbaum C."/>
            <person name="Birren B."/>
        </authorList>
    </citation>
    <scope>NUCLEOTIDE SEQUENCE [LARGE SCALE GENOMIC DNA]</scope>
    <source>
        <strain evidence="1 2">P-SS1</strain>
    </source>
</reference>
<gene>
    <name evidence="1" type="ORF">CPYG_00165</name>
</gene>
<evidence type="ECO:0000313" key="1">
    <source>
        <dbReference type="EMBL" id="AGF91459.1"/>
    </source>
</evidence>
<protein>
    <submittedName>
        <fullName evidence="1">Uncharacterized protein</fullName>
    </submittedName>
</protein>